<organism evidence="1 2">
    <name type="scientific">Solanum commersonii</name>
    <name type="common">Commerson's wild potato</name>
    <name type="synonym">Commerson's nightshade</name>
    <dbReference type="NCBI Taxonomy" id="4109"/>
    <lineage>
        <taxon>Eukaryota</taxon>
        <taxon>Viridiplantae</taxon>
        <taxon>Streptophyta</taxon>
        <taxon>Embryophyta</taxon>
        <taxon>Tracheophyta</taxon>
        <taxon>Spermatophyta</taxon>
        <taxon>Magnoliopsida</taxon>
        <taxon>eudicotyledons</taxon>
        <taxon>Gunneridae</taxon>
        <taxon>Pentapetalae</taxon>
        <taxon>asterids</taxon>
        <taxon>lamiids</taxon>
        <taxon>Solanales</taxon>
        <taxon>Solanaceae</taxon>
        <taxon>Solanoideae</taxon>
        <taxon>Solaneae</taxon>
        <taxon>Solanum</taxon>
    </lineage>
</organism>
<evidence type="ECO:0000313" key="1">
    <source>
        <dbReference type="EMBL" id="KAG5626372.1"/>
    </source>
</evidence>
<dbReference type="EMBL" id="JACXVP010000002">
    <property type="protein sequence ID" value="KAG5626372.1"/>
    <property type="molecule type" value="Genomic_DNA"/>
</dbReference>
<reference evidence="1 2" key="1">
    <citation type="submission" date="2020-09" db="EMBL/GenBank/DDBJ databases">
        <title>De no assembly of potato wild relative species, Solanum commersonii.</title>
        <authorList>
            <person name="Cho K."/>
        </authorList>
    </citation>
    <scope>NUCLEOTIDE SEQUENCE [LARGE SCALE GENOMIC DNA]</scope>
    <source>
        <strain evidence="1">LZ3.2</strain>
        <tissue evidence="1">Leaf</tissue>
    </source>
</reference>
<evidence type="ECO:0000313" key="2">
    <source>
        <dbReference type="Proteomes" id="UP000824120"/>
    </source>
</evidence>
<keyword evidence="2" id="KW-1185">Reference proteome</keyword>
<gene>
    <name evidence="1" type="ORF">H5410_011590</name>
</gene>
<protein>
    <submittedName>
        <fullName evidence="1">Uncharacterized protein</fullName>
    </submittedName>
</protein>
<comment type="caution">
    <text evidence="1">The sequence shown here is derived from an EMBL/GenBank/DDBJ whole genome shotgun (WGS) entry which is preliminary data.</text>
</comment>
<name>A0A9J6APT5_SOLCO</name>
<dbReference type="AlphaFoldDB" id="A0A9J6APT5"/>
<proteinExistence type="predicted"/>
<dbReference type="Proteomes" id="UP000824120">
    <property type="component" value="Chromosome 2"/>
</dbReference>
<sequence length="59" mass="6565">MGEVEAYPALLPPLQSEEGFSFRFEPVPSPDKGGGFIVSIKKSSRILDTKPSWRMLVQL</sequence>
<accession>A0A9J6APT5</accession>